<organism evidence="1 2">
    <name type="scientific">Araneus ventricosus</name>
    <name type="common">Orbweaver spider</name>
    <name type="synonym">Epeira ventricosa</name>
    <dbReference type="NCBI Taxonomy" id="182803"/>
    <lineage>
        <taxon>Eukaryota</taxon>
        <taxon>Metazoa</taxon>
        <taxon>Ecdysozoa</taxon>
        <taxon>Arthropoda</taxon>
        <taxon>Chelicerata</taxon>
        <taxon>Arachnida</taxon>
        <taxon>Araneae</taxon>
        <taxon>Araneomorphae</taxon>
        <taxon>Entelegynae</taxon>
        <taxon>Araneoidea</taxon>
        <taxon>Araneidae</taxon>
        <taxon>Araneus</taxon>
    </lineage>
</organism>
<name>A0A4Y2G3P4_ARAVE</name>
<keyword evidence="2" id="KW-1185">Reference proteome</keyword>
<comment type="caution">
    <text evidence="1">The sequence shown here is derived from an EMBL/GenBank/DDBJ whole genome shotgun (WGS) entry which is preliminary data.</text>
</comment>
<evidence type="ECO:0000313" key="1">
    <source>
        <dbReference type="EMBL" id="GBM47315.1"/>
    </source>
</evidence>
<accession>A0A4Y2G3P4</accession>
<dbReference type="AlphaFoldDB" id="A0A4Y2G3P4"/>
<dbReference type="Proteomes" id="UP000499080">
    <property type="component" value="Unassembled WGS sequence"/>
</dbReference>
<protein>
    <submittedName>
        <fullName evidence="1">Uncharacterized protein</fullName>
    </submittedName>
</protein>
<dbReference type="EMBL" id="BGPR01097938">
    <property type="protein sequence ID" value="GBM47315.1"/>
    <property type="molecule type" value="Genomic_DNA"/>
</dbReference>
<gene>
    <name evidence="1" type="ORF">AVEN_110227_1</name>
</gene>
<feature type="non-terminal residue" evidence="1">
    <location>
        <position position="1"/>
    </location>
</feature>
<proteinExistence type="predicted"/>
<evidence type="ECO:0000313" key="2">
    <source>
        <dbReference type="Proteomes" id="UP000499080"/>
    </source>
</evidence>
<sequence length="49" mass="5235">LWLGSSCIESAASGSKIASLEEAGAQDVDELQFLGGRDRRWGMMITFGS</sequence>
<reference evidence="1 2" key="1">
    <citation type="journal article" date="2019" name="Sci. Rep.">
        <title>Orb-weaving spider Araneus ventricosus genome elucidates the spidroin gene catalogue.</title>
        <authorList>
            <person name="Kono N."/>
            <person name="Nakamura H."/>
            <person name="Ohtoshi R."/>
            <person name="Moran D.A.P."/>
            <person name="Shinohara A."/>
            <person name="Yoshida Y."/>
            <person name="Fujiwara M."/>
            <person name="Mori M."/>
            <person name="Tomita M."/>
            <person name="Arakawa K."/>
        </authorList>
    </citation>
    <scope>NUCLEOTIDE SEQUENCE [LARGE SCALE GENOMIC DNA]</scope>
</reference>